<evidence type="ECO:0000313" key="2">
    <source>
        <dbReference type="EMBL" id="MSS18230.1"/>
    </source>
</evidence>
<reference evidence="2 3" key="1">
    <citation type="submission" date="2019-08" db="EMBL/GenBank/DDBJ databases">
        <title>In-depth cultivation of the pig gut microbiome towards novel bacterial diversity and tailored functional studies.</title>
        <authorList>
            <person name="Wylensek D."/>
            <person name="Hitch T.C.A."/>
            <person name="Clavel T."/>
        </authorList>
    </citation>
    <scope>NUCLEOTIDE SEQUENCE [LARGE SCALE GENOMIC DNA]</scope>
    <source>
        <strain evidence="2 3">Oil-RF-744-WCA-WT-10</strain>
    </source>
</reference>
<comment type="caution">
    <text evidence="2">The sequence shown here is derived from an EMBL/GenBank/DDBJ whole genome shotgun (WGS) entry which is preliminary data.</text>
</comment>
<sequence>MVLAIFMMWLAFTIPACFILSNKHRGAGYYILAVLFPPIGLIVAPCLKKLPIEKGIKKLPIEEGIRSTQLREFMVFVVMVSAIIVLVLAQFFPLESELPSIRITLIQLVIFTIPACFILQNKHRGDGYYILAVFFPVIGFIVALCLKKLPAEEQPQIQANDLDITKEKKQQ</sequence>
<evidence type="ECO:0000313" key="3">
    <source>
        <dbReference type="Proteomes" id="UP000483362"/>
    </source>
</evidence>
<dbReference type="Proteomes" id="UP000483362">
    <property type="component" value="Unassembled WGS sequence"/>
</dbReference>
<keyword evidence="1" id="KW-1133">Transmembrane helix</keyword>
<dbReference type="EMBL" id="VULT01000018">
    <property type="protein sequence ID" value="MSS18230.1"/>
    <property type="molecule type" value="Genomic_DNA"/>
</dbReference>
<dbReference type="RefSeq" id="WP_154326854.1">
    <property type="nucleotide sequence ID" value="NZ_CP045696.1"/>
</dbReference>
<keyword evidence="1" id="KW-0812">Transmembrane</keyword>
<proteinExistence type="predicted"/>
<dbReference type="AlphaFoldDB" id="A0A6L5XCV4"/>
<feature type="transmembrane region" description="Helical" evidence="1">
    <location>
        <begin position="126"/>
        <end position="144"/>
    </location>
</feature>
<name>A0A6L5XCV4_9BACT</name>
<feature type="transmembrane region" description="Helical" evidence="1">
    <location>
        <begin position="100"/>
        <end position="119"/>
    </location>
</feature>
<evidence type="ECO:0000256" key="1">
    <source>
        <dbReference type="SAM" id="Phobius"/>
    </source>
</evidence>
<feature type="transmembrane region" description="Helical" evidence="1">
    <location>
        <begin position="73"/>
        <end position="94"/>
    </location>
</feature>
<protein>
    <submittedName>
        <fullName evidence="2">Uncharacterized protein</fullName>
    </submittedName>
</protein>
<organism evidence="2 3">
    <name type="scientific">Sodaliphilus pleomorphus</name>
    <dbReference type="NCBI Taxonomy" id="2606626"/>
    <lineage>
        <taxon>Bacteria</taxon>
        <taxon>Pseudomonadati</taxon>
        <taxon>Bacteroidota</taxon>
        <taxon>Bacteroidia</taxon>
        <taxon>Bacteroidales</taxon>
        <taxon>Muribaculaceae</taxon>
        <taxon>Sodaliphilus</taxon>
    </lineage>
</organism>
<keyword evidence="1" id="KW-0472">Membrane</keyword>
<feature type="transmembrane region" description="Helical" evidence="1">
    <location>
        <begin position="29"/>
        <end position="47"/>
    </location>
</feature>
<accession>A0A6L5XCV4</accession>
<keyword evidence="3" id="KW-1185">Reference proteome</keyword>
<gene>
    <name evidence="2" type="ORF">FYJ29_10730</name>
</gene>